<dbReference type="InterPro" id="IPR011008">
    <property type="entry name" value="Dimeric_a/b-barrel"/>
</dbReference>
<feature type="domain" description="NIPSNAP" evidence="2">
    <location>
        <begin position="4"/>
        <end position="104"/>
    </location>
</feature>
<dbReference type="Gene3D" id="3.30.70.100">
    <property type="match status" value="1"/>
</dbReference>
<sequence length="108" mass="12369">MIVDVRIYTCKPARAQQFVALYKEHAWPLQQKYLGRCLGWYVTVEGELNTVVHLWAYDDQGDRARRREAMAADPGWAAFQKKVADADCVISMQNRIVRPTDFSPPPTA</sequence>
<comment type="caution">
    <text evidence="3">The sequence shown here is derived from an EMBL/GenBank/DDBJ whole genome shotgun (WGS) entry which is preliminary data.</text>
</comment>
<dbReference type="PANTHER" id="PTHR21017:SF17">
    <property type="entry name" value="PROTEIN NIPSNAP"/>
    <property type="match status" value="1"/>
</dbReference>
<dbReference type="InterPro" id="IPR051557">
    <property type="entry name" value="NipSnap_domain"/>
</dbReference>
<reference evidence="3 4" key="1">
    <citation type="submission" date="2012-11" db="EMBL/GenBank/DDBJ databases">
        <title>Whole genome sequence of Acidisphaera rubrifaciens HS-AP3.</title>
        <authorList>
            <person name="Azuma Y."/>
            <person name="Higashiura N."/>
            <person name="Hirakawa H."/>
            <person name="Matsushita K."/>
        </authorList>
    </citation>
    <scope>NUCLEOTIDE SEQUENCE [LARGE SCALE GENOMIC DNA]</scope>
    <source>
        <strain evidence="3 4">HS-AP3</strain>
    </source>
</reference>
<evidence type="ECO:0000259" key="2">
    <source>
        <dbReference type="Pfam" id="PF07978"/>
    </source>
</evidence>
<dbReference type="InterPro" id="IPR012577">
    <property type="entry name" value="NIPSNAP"/>
</dbReference>
<dbReference type="Proteomes" id="UP000032680">
    <property type="component" value="Unassembled WGS sequence"/>
</dbReference>
<dbReference type="Pfam" id="PF07978">
    <property type="entry name" value="NIPSNAP"/>
    <property type="match status" value="1"/>
</dbReference>
<comment type="similarity">
    <text evidence="1">Belongs to the NipSnap family.</text>
</comment>
<dbReference type="SUPFAM" id="SSF54909">
    <property type="entry name" value="Dimeric alpha+beta barrel"/>
    <property type="match status" value="1"/>
</dbReference>
<dbReference type="AlphaFoldDB" id="A0A0D6P5F6"/>
<proteinExistence type="inferred from homology"/>
<protein>
    <recommendedName>
        <fullName evidence="2">NIPSNAP domain-containing protein</fullName>
    </recommendedName>
</protein>
<evidence type="ECO:0000256" key="1">
    <source>
        <dbReference type="ARBA" id="ARBA00005291"/>
    </source>
</evidence>
<dbReference type="RefSeq" id="WP_048860233.1">
    <property type="nucleotide sequence ID" value="NZ_BANB01000092.1"/>
</dbReference>
<dbReference type="EMBL" id="BANB01000092">
    <property type="protein sequence ID" value="GAN76428.1"/>
    <property type="molecule type" value="Genomic_DNA"/>
</dbReference>
<dbReference type="PANTHER" id="PTHR21017">
    <property type="entry name" value="NIPSNAP-RELATED"/>
    <property type="match status" value="1"/>
</dbReference>
<organism evidence="3 4">
    <name type="scientific">Acidisphaera rubrifaciens HS-AP3</name>
    <dbReference type="NCBI Taxonomy" id="1231350"/>
    <lineage>
        <taxon>Bacteria</taxon>
        <taxon>Pseudomonadati</taxon>
        <taxon>Pseudomonadota</taxon>
        <taxon>Alphaproteobacteria</taxon>
        <taxon>Acetobacterales</taxon>
        <taxon>Acetobacteraceae</taxon>
        <taxon>Acidisphaera</taxon>
    </lineage>
</organism>
<dbReference type="OrthoDB" id="4124121at2"/>
<evidence type="ECO:0000313" key="3">
    <source>
        <dbReference type="EMBL" id="GAN76428.1"/>
    </source>
</evidence>
<gene>
    <name evidence="3" type="ORF">Asru_0092_01</name>
</gene>
<accession>A0A0D6P5F6</accession>
<evidence type="ECO:0000313" key="4">
    <source>
        <dbReference type="Proteomes" id="UP000032680"/>
    </source>
</evidence>
<name>A0A0D6P5F6_9PROT</name>
<keyword evidence="4" id="KW-1185">Reference proteome</keyword>